<accession>A0A495XWC3</accession>
<dbReference type="Proteomes" id="UP000278440">
    <property type="component" value="Unassembled WGS sequence"/>
</dbReference>
<keyword evidence="2" id="KW-0732">Signal</keyword>
<dbReference type="AlphaFoldDB" id="A0A495XWC3"/>
<evidence type="ECO:0000256" key="2">
    <source>
        <dbReference type="SAM" id="SignalP"/>
    </source>
</evidence>
<sequence length="292" mass="28757">MRPLPRPTVRPAPTATGAVAAAAALALCLLAPGARAEAAPLDGPATAGPATTASATTTTATTATTTTTATTATTTTTTTATATPLVTWSMDSSGGVVRDGTSGLTLGLQGRWTQLAGAVAFGAATPSLGVSDDGGRLSPGTADFAVAVTMTTASVPRGQGYSPNVVQKGFASSGGQWKLTLRPTSGGTRAACRFEGRSGSVLVRDSAGGRLDDGRSHVVACWRAGGVLGVTVDGRSTQLRRDVGAISPRTATTVANKRADAGADDQLVGSVACVAMALGAGSRDLALSRAGC</sequence>
<proteinExistence type="predicted"/>
<comment type="caution">
    <text evidence="3">The sequence shown here is derived from an EMBL/GenBank/DDBJ whole genome shotgun (WGS) entry which is preliminary data.</text>
</comment>
<dbReference type="OrthoDB" id="5506986at2"/>
<reference evidence="3 4" key="1">
    <citation type="submission" date="2018-10" db="EMBL/GenBank/DDBJ databases">
        <title>Sequencing the genomes of 1000 actinobacteria strains.</title>
        <authorList>
            <person name="Klenk H.-P."/>
        </authorList>
    </citation>
    <scope>NUCLEOTIDE SEQUENCE [LARGE SCALE GENOMIC DNA]</scope>
    <source>
        <strain evidence="3 4">DSM 44267</strain>
    </source>
</reference>
<protein>
    <recommendedName>
        <fullName evidence="5">Concanavalin A-like lectin/glucanase superfamily protein</fullName>
    </recommendedName>
</protein>
<feature type="signal peptide" evidence="2">
    <location>
        <begin position="1"/>
        <end position="36"/>
    </location>
</feature>
<evidence type="ECO:0000313" key="3">
    <source>
        <dbReference type="EMBL" id="RKT77799.1"/>
    </source>
</evidence>
<evidence type="ECO:0000256" key="1">
    <source>
        <dbReference type="SAM" id="MobiDB-lite"/>
    </source>
</evidence>
<name>A0A495XWC3_9MICO</name>
<feature type="chain" id="PRO_5038838294" description="Concanavalin A-like lectin/glucanase superfamily protein" evidence="2">
    <location>
        <begin position="37"/>
        <end position="292"/>
    </location>
</feature>
<evidence type="ECO:0000313" key="4">
    <source>
        <dbReference type="Proteomes" id="UP000278440"/>
    </source>
</evidence>
<evidence type="ECO:0008006" key="5">
    <source>
        <dbReference type="Google" id="ProtNLM"/>
    </source>
</evidence>
<feature type="compositionally biased region" description="Low complexity" evidence="1">
    <location>
        <begin position="45"/>
        <end position="62"/>
    </location>
</feature>
<gene>
    <name evidence="3" type="ORF">DFJ68_1227</name>
</gene>
<organism evidence="3 4">
    <name type="scientific">Terracoccus luteus</name>
    <dbReference type="NCBI Taxonomy" id="53356"/>
    <lineage>
        <taxon>Bacteria</taxon>
        <taxon>Bacillati</taxon>
        <taxon>Actinomycetota</taxon>
        <taxon>Actinomycetes</taxon>
        <taxon>Micrococcales</taxon>
        <taxon>Intrasporangiaceae</taxon>
        <taxon>Terracoccus</taxon>
    </lineage>
</organism>
<feature type="region of interest" description="Disordered" evidence="1">
    <location>
        <begin position="41"/>
        <end position="62"/>
    </location>
</feature>
<keyword evidence="4" id="KW-1185">Reference proteome</keyword>
<dbReference type="RefSeq" id="WP_121031897.1">
    <property type="nucleotide sequence ID" value="NZ_RBXT01000001.1"/>
</dbReference>
<dbReference type="EMBL" id="RBXT01000001">
    <property type="protein sequence ID" value="RKT77799.1"/>
    <property type="molecule type" value="Genomic_DNA"/>
</dbReference>